<dbReference type="PROSITE" id="PS51257">
    <property type="entry name" value="PROKAR_LIPOPROTEIN"/>
    <property type="match status" value="1"/>
</dbReference>
<dbReference type="RefSeq" id="WP_377976638.1">
    <property type="nucleotide sequence ID" value="NZ_JBBKYA010000004.1"/>
</dbReference>
<evidence type="ECO:0008006" key="3">
    <source>
        <dbReference type="Google" id="ProtNLM"/>
    </source>
</evidence>
<gene>
    <name evidence="1" type="ORF">SKC38_08130</name>
</gene>
<dbReference type="Proteomes" id="UP001598114">
    <property type="component" value="Unassembled WGS sequence"/>
</dbReference>
<accession>A0ABW6CZ18</accession>
<organism evidence="1 2">
    <name type="scientific">Aquirufa echingensis</name>
    <dbReference type="NCBI Taxonomy" id="3096516"/>
    <lineage>
        <taxon>Bacteria</taxon>
        <taxon>Pseudomonadati</taxon>
        <taxon>Bacteroidota</taxon>
        <taxon>Cytophagia</taxon>
        <taxon>Cytophagales</taxon>
        <taxon>Flectobacillaceae</taxon>
        <taxon>Aquirufa</taxon>
    </lineage>
</organism>
<evidence type="ECO:0000313" key="1">
    <source>
        <dbReference type="EMBL" id="MFD3276187.1"/>
    </source>
</evidence>
<dbReference type="EMBL" id="JBBKYA010000004">
    <property type="protein sequence ID" value="MFD3276187.1"/>
    <property type="molecule type" value="Genomic_DNA"/>
</dbReference>
<keyword evidence="2" id="KW-1185">Reference proteome</keyword>
<proteinExistence type="predicted"/>
<reference evidence="1 2" key="1">
    <citation type="submission" date="2024-03" db="EMBL/GenBank/DDBJ databases">
        <title>Aquirufa genome sequencing.</title>
        <authorList>
            <person name="Pitt A."/>
            <person name="Hahn M.W."/>
        </authorList>
    </citation>
    <scope>NUCLEOTIDE SEQUENCE [LARGE SCALE GENOMIC DNA]</scope>
    <source>
        <strain evidence="1 2">PLAD-142S6K</strain>
    </source>
</reference>
<comment type="caution">
    <text evidence="1">The sequence shown here is derived from an EMBL/GenBank/DDBJ whole genome shotgun (WGS) entry which is preliminary data.</text>
</comment>
<sequence length="154" mass="17302">MKKYLIIILAITVYACDFSKRIDTTAAVKEMRERQVKRVLPQDIVNQVDVWGQELQARLAKGQVADSLSSKNKVRIQSGSIEMLKKSVKDAKINEMLDAIAFGLIQKQDIPASIQKNSSGDSLYYIYPTNNGNVTLIGFSKKQVIIQMDKPLIK</sequence>
<protein>
    <recommendedName>
        <fullName evidence="3">Beta-lactamase-inhibitor-like PepSY-like domain-containing protein</fullName>
    </recommendedName>
</protein>
<name>A0ABW6CZ18_9BACT</name>
<evidence type="ECO:0000313" key="2">
    <source>
        <dbReference type="Proteomes" id="UP001598114"/>
    </source>
</evidence>